<dbReference type="Pfam" id="PF00675">
    <property type="entry name" value="Peptidase_M16"/>
    <property type="match status" value="1"/>
</dbReference>
<keyword evidence="5" id="KW-1185">Reference proteome</keyword>
<dbReference type="Pfam" id="PF05193">
    <property type="entry name" value="Peptidase_M16_C"/>
    <property type="match status" value="1"/>
</dbReference>
<dbReference type="AlphaFoldDB" id="A0A1Y0IJ98"/>
<evidence type="ECO:0000313" key="4">
    <source>
        <dbReference type="EMBL" id="ARU60390.1"/>
    </source>
</evidence>
<evidence type="ECO:0000313" key="5">
    <source>
        <dbReference type="Proteomes" id="UP000195437"/>
    </source>
</evidence>
<dbReference type="GO" id="GO:0046872">
    <property type="term" value="F:metal ion binding"/>
    <property type="evidence" value="ECO:0007669"/>
    <property type="project" value="InterPro"/>
</dbReference>
<dbReference type="PANTHER" id="PTHR11851">
    <property type="entry name" value="METALLOPROTEASE"/>
    <property type="match status" value="1"/>
</dbReference>
<gene>
    <name evidence="4" type="ORF">CBW65_04395</name>
</gene>
<protein>
    <recommendedName>
        <fullName evidence="6">Peptidase M16 C-terminal domain-containing protein</fullName>
    </recommendedName>
</protein>
<dbReference type="OrthoDB" id="9762085at2"/>
<reference evidence="5" key="1">
    <citation type="submission" date="2017-05" db="EMBL/GenBank/DDBJ databases">
        <authorList>
            <person name="Sung H."/>
        </authorList>
    </citation>
    <scope>NUCLEOTIDE SEQUENCE [LARGE SCALE GENOMIC DNA]</scope>
    <source>
        <strain evidence="5">AR23208</strain>
    </source>
</reference>
<feature type="domain" description="Peptidase M16 C-terminal" evidence="3">
    <location>
        <begin position="159"/>
        <end position="334"/>
    </location>
</feature>
<dbReference type="Gene3D" id="3.30.830.10">
    <property type="entry name" value="Metalloenzyme, LuxS/M16 peptidase-like"/>
    <property type="match status" value="2"/>
</dbReference>
<name>A0A1Y0IJ98_9BACL</name>
<dbReference type="RefSeq" id="WP_087455781.1">
    <property type="nucleotide sequence ID" value="NZ_CP021434.1"/>
</dbReference>
<evidence type="ECO:0000259" key="3">
    <source>
        <dbReference type="Pfam" id="PF05193"/>
    </source>
</evidence>
<dbReference type="InterPro" id="IPR011765">
    <property type="entry name" value="Pept_M16_N"/>
</dbReference>
<dbReference type="InterPro" id="IPR007863">
    <property type="entry name" value="Peptidase_M16_C"/>
</dbReference>
<dbReference type="Proteomes" id="UP000195437">
    <property type="component" value="Chromosome"/>
</dbReference>
<feature type="domain" description="Peptidase M16 N-terminal" evidence="2">
    <location>
        <begin position="8"/>
        <end position="132"/>
    </location>
</feature>
<dbReference type="PANTHER" id="PTHR11851:SF49">
    <property type="entry name" value="MITOCHONDRIAL-PROCESSING PEPTIDASE SUBUNIT ALPHA"/>
    <property type="match status" value="1"/>
</dbReference>
<evidence type="ECO:0000256" key="1">
    <source>
        <dbReference type="ARBA" id="ARBA00007261"/>
    </source>
</evidence>
<sequence>MNVRCYPNPGSKTVNLLLWLPVGAFQDPSDMRGLSHVAEHLFFTRQVELAGQTIVPMTAVEGVGGQVDAATYREMTRYQMRVHHGTWKQDLKLLLQLFRNSHVDPHCVEVEKQSIRSELLEYSEYPDVWANVLSEQGLFGANNPYSAFIGGEPDDLEAITASAVSQFWNTIDPDRLLLQVMGDVTREEVLAVIQEVLQDSAFAESNLYVPIVIDPPVCQFGIVHQPSENELTTLGLSIPMPGTFDPDFPVAKVLKELLAGTSTSRLYASLRQRHRMIYVIEGSYEPTTGYGVLNLVTTFEEKNTSKVLELVFSELNQILHDGFTAQELQGIKKYLELKHHLMLDSANDYMKWLGRMIMQGKDVAVEAFLEQISAVTLDQVNELYRTCYGSCHLGIGLIGGNDDHRDEIERLYQVLNQTP</sequence>
<dbReference type="InterPro" id="IPR011249">
    <property type="entry name" value="Metalloenz_LuxS/M16"/>
</dbReference>
<dbReference type="KEGG" id="tum:CBW65_04395"/>
<accession>A0A1Y0IJ98</accession>
<evidence type="ECO:0000259" key="2">
    <source>
        <dbReference type="Pfam" id="PF00675"/>
    </source>
</evidence>
<organism evidence="4 5">
    <name type="scientific">Tumebacillus avium</name>
    <dbReference type="NCBI Taxonomy" id="1903704"/>
    <lineage>
        <taxon>Bacteria</taxon>
        <taxon>Bacillati</taxon>
        <taxon>Bacillota</taxon>
        <taxon>Bacilli</taxon>
        <taxon>Bacillales</taxon>
        <taxon>Alicyclobacillaceae</taxon>
        <taxon>Tumebacillus</taxon>
    </lineage>
</organism>
<dbReference type="InterPro" id="IPR050361">
    <property type="entry name" value="MPP/UQCRC_Complex"/>
</dbReference>
<comment type="similarity">
    <text evidence="1">Belongs to the peptidase M16 family.</text>
</comment>
<proteinExistence type="inferred from homology"/>
<dbReference type="EMBL" id="CP021434">
    <property type="protein sequence ID" value="ARU60390.1"/>
    <property type="molecule type" value="Genomic_DNA"/>
</dbReference>
<dbReference type="SUPFAM" id="SSF63411">
    <property type="entry name" value="LuxS/MPP-like metallohydrolase"/>
    <property type="match status" value="2"/>
</dbReference>
<evidence type="ECO:0008006" key="6">
    <source>
        <dbReference type="Google" id="ProtNLM"/>
    </source>
</evidence>